<keyword evidence="2" id="KW-0378">Hydrolase</keyword>
<dbReference type="PANTHER" id="PTHR12121">
    <property type="entry name" value="CARBON CATABOLITE REPRESSOR PROTEIN 4"/>
    <property type="match status" value="1"/>
</dbReference>
<dbReference type="EMBL" id="OVEO01000002">
    <property type="protein sequence ID" value="SPQ93947.1"/>
    <property type="molecule type" value="Genomic_DNA"/>
</dbReference>
<keyword evidence="5" id="KW-0496">Mitochondrion</keyword>
<evidence type="ECO:0000313" key="5">
    <source>
        <dbReference type="EMBL" id="SPQ93947.1"/>
    </source>
</evidence>
<dbReference type="Pfam" id="PF03372">
    <property type="entry name" value="Exo_endo_phos"/>
    <property type="match status" value="1"/>
</dbReference>
<organism evidence="5 6">
    <name type="scientific">Plasmodiophora brassicae</name>
    <name type="common">Clubroot disease agent</name>
    <dbReference type="NCBI Taxonomy" id="37360"/>
    <lineage>
        <taxon>Eukaryota</taxon>
        <taxon>Sar</taxon>
        <taxon>Rhizaria</taxon>
        <taxon>Endomyxa</taxon>
        <taxon>Phytomyxea</taxon>
        <taxon>Plasmodiophorida</taxon>
        <taxon>Plasmodiophoridae</taxon>
        <taxon>Plasmodiophora</taxon>
    </lineage>
</organism>
<dbReference type="Proteomes" id="UP000290189">
    <property type="component" value="Unassembled WGS sequence"/>
</dbReference>
<feature type="compositionally biased region" description="Basic and acidic residues" evidence="3">
    <location>
        <begin position="45"/>
        <end position="54"/>
    </location>
</feature>
<dbReference type="GO" id="GO:0006139">
    <property type="term" value="P:nucleobase-containing compound metabolic process"/>
    <property type="evidence" value="ECO:0007669"/>
    <property type="project" value="UniProtKB-ARBA"/>
</dbReference>
<comment type="similarity">
    <text evidence="1">Belongs to the CCR4/nocturin family.</text>
</comment>
<evidence type="ECO:0000313" key="6">
    <source>
        <dbReference type="Proteomes" id="UP000290189"/>
    </source>
</evidence>
<geneLocation type="mitochondrion" evidence="5"/>
<dbReference type="InterPro" id="IPR005135">
    <property type="entry name" value="Endo/exonuclease/phosphatase"/>
</dbReference>
<accession>A0A3P3Y175</accession>
<dbReference type="InterPro" id="IPR036691">
    <property type="entry name" value="Endo/exonu/phosph_ase_sf"/>
</dbReference>
<dbReference type="Gene3D" id="3.60.10.10">
    <property type="entry name" value="Endonuclease/exonuclease/phosphatase"/>
    <property type="match status" value="1"/>
</dbReference>
<feature type="domain" description="Endonuclease/exonuclease/phosphatase" evidence="4">
    <location>
        <begin position="103"/>
        <end position="367"/>
    </location>
</feature>
<gene>
    <name evidence="5" type="ORF">PLBR_LOCUS1162</name>
</gene>
<sequence>MTLEYPESTQVVTKTWHLAPSYFWTRADGDATQGPKTGDSSKGVRCHEEDRVGRPEANAASEMVGVARRVIVLATVLAATLTPVISYRSGMSHDDGAAPITVVQWNILADGLADDYFVAREIDADAVAFAQRFDRVVQVLIGIDADVVCLQELNHVDFFRGKFADSGYDLVWMPKPKPAIAGMDPDGVAIAYKTDRFERVGKPIYHVYGESPKDNQVLAIVHLRDGDRSILVANTHLKSKKGFEEVRRRQASEARELILATIDEIGGVDGVIFAGDFNTEGGVDEPVYKEMLAGGFTSAYGVVNGAEPSWTTWKTRWNGAKYSTKKAVEDFVFFAGANLRCVEVASLPDDDAVPESRYPTTTFPSDHFHLRVRFQFQN</sequence>
<evidence type="ECO:0000259" key="4">
    <source>
        <dbReference type="Pfam" id="PF03372"/>
    </source>
</evidence>
<dbReference type="PANTHER" id="PTHR12121:SF45">
    <property type="entry name" value="NOCTURNIN"/>
    <property type="match status" value="1"/>
</dbReference>
<evidence type="ECO:0000256" key="1">
    <source>
        <dbReference type="ARBA" id="ARBA00010774"/>
    </source>
</evidence>
<proteinExistence type="inferred from homology"/>
<protein>
    <recommendedName>
        <fullName evidence="4">Endonuclease/exonuclease/phosphatase domain-containing protein</fullName>
    </recommendedName>
</protein>
<feature type="region of interest" description="Disordered" evidence="3">
    <location>
        <begin position="29"/>
        <end position="54"/>
    </location>
</feature>
<dbReference type="AlphaFoldDB" id="A0A3P3Y175"/>
<dbReference type="SUPFAM" id="SSF56219">
    <property type="entry name" value="DNase I-like"/>
    <property type="match status" value="1"/>
</dbReference>
<evidence type="ECO:0000256" key="3">
    <source>
        <dbReference type="SAM" id="MobiDB-lite"/>
    </source>
</evidence>
<name>A0A3P3Y175_PLABS</name>
<evidence type="ECO:0000256" key="2">
    <source>
        <dbReference type="ARBA" id="ARBA00022801"/>
    </source>
</evidence>
<dbReference type="GO" id="GO:0000175">
    <property type="term" value="F:3'-5'-RNA exonuclease activity"/>
    <property type="evidence" value="ECO:0007669"/>
    <property type="project" value="TreeGrafter"/>
</dbReference>
<dbReference type="InterPro" id="IPR050410">
    <property type="entry name" value="CCR4/nocturin_mRNA_transcr"/>
</dbReference>
<reference evidence="5 6" key="1">
    <citation type="submission" date="2018-03" db="EMBL/GenBank/DDBJ databases">
        <authorList>
            <person name="Fogelqvist J."/>
        </authorList>
    </citation>
    <scope>NUCLEOTIDE SEQUENCE [LARGE SCALE GENOMIC DNA]</scope>
</reference>